<evidence type="ECO:0000256" key="1">
    <source>
        <dbReference type="SAM" id="Phobius"/>
    </source>
</evidence>
<feature type="transmembrane region" description="Helical" evidence="1">
    <location>
        <begin position="12"/>
        <end position="34"/>
    </location>
</feature>
<keyword evidence="1" id="KW-0472">Membrane</keyword>
<sequence>MCSSMCCRCGPSVAKIVHVIAIVDLMTSVVFVTYEATNFGVLTGLMHPRTESENCTNCTVTLKDYIPKYWKFNFETFTVMTLIILVFLGFIIEGFLYSKLKTGKRDKIHLFCKKWFEFRVALLLITVFMALAKALRGFYVLEFDGVIDVVTKLYRIITIYIVKCFMNELEDTVGVVYTKPPRRPKRGSLALK</sequence>
<comment type="caution">
    <text evidence="2">The sequence shown here is derived from an EMBL/GenBank/DDBJ whole genome shotgun (WGS) entry which is preliminary data.</text>
</comment>
<dbReference type="EMBL" id="CAXLJM020000128">
    <property type="protein sequence ID" value="CAL8139558.1"/>
    <property type="molecule type" value="Genomic_DNA"/>
</dbReference>
<evidence type="ECO:0000313" key="2">
    <source>
        <dbReference type="EMBL" id="CAL8139558.1"/>
    </source>
</evidence>
<gene>
    <name evidence="2" type="ORF">ODALV1_LOCUS27888</name>
</gene>
<name>A0ABP1RZQ5_9HEXA</name>
<reference evidence="2 3" key="1">
    <citation type="submission" date="2024-08" db="EMBL/GenBank/DDBJ databases">
        <authorList>
            <person name="Cucini C."/>
            <person name="Frati F."/>
        </authorList>
    </citation>
    <scope>NUCLEOTIDE SEQUENCE [LARGE SCALE GENOMIC DNA]</scope>
</reference>
<evidence type="ECO:0000313" key="3">
    <source>
        <dbReference type="Proteomes" id="UP001642540"/>
    </source>
</evidence>
<organism evidence="2 3">
    <name type="scientific">Orchesella dallaii</name>
    <dbReference type="NCBI Taxonomy" id="48710"/>
    <lineage>
        <taxon>Eukaryota</taxon>
        <taxon>Metazoa</taxon>
        <taxon>Ecdysozoa</taxon>
        <taxon>Arthropoda</taxon>
        <taxon>Hexapoda</taxon>
        <taxon>Collembola</taxon>
        <taxon>Entomobryomorpha</taxon>
        <taxon>Entomobryoidea</taxon>
        <taxon>Orchesellidae</taxon>
        <taxon>Orchesellinae</taxon>
        <taxon>Orchesella</taxon>
    </lineage>
</organism>
<dbReference type="Proteomes" id="UP001642540">
    <property type="component" value="Unassembled WGS sequence"/>
</dbReference>
<keyword evidence="3" id="KW-1185">Reference proteome</keyword>
<keyword evidence="1" id="KW-1133">Transmembrane helix</keyword>
<feature type="transmembrane region" description="Helical" evidence="1">
    <location>
        <begin position="118"/>
        <end position="139"/>
    </location>
</feature>
<feature type="transmembrane region" description="Helical" evidence="1">
    <location>
        <begin position="77"/>
        <end position="97"/>
    </location>
</feature>
<keyword evidence="1" id="KW-0812">Transmembrane</keyword>
<proteinExistence type="predicted"/>
<protein>
    <submittedName>
        <fullName evidence="2">Uncharacterized protein</fullName>
    </submittedName>
</protein>
<accession>A0ABP1RZQ5</accession>